<sequence>MKKTSRTKGAGADSQPRSPSKAAADQRAEQRHEQRAEQRAEPAEHRTEHRADRSNAATDASDPSTQRLADYLCFAVYSANLAFGRAYRPILDELGLTYTQYITIIVLWEMGNVTVSALGERLFLESNTLTPILKKLEAMGYLRRQRDPSDERQVLVSLTDAGRDLRENAFGRNLVEATGLNAEEFRKLQKSVTTLRDNLIKHTHNE</sequence>
<dbReference type="InterPro" id="IPR000835">
    <property type="entry name" value="HTH_MarR-typ"/>
</dbReference>
<evidence type="ECO:0000313" key="8">
    <source>
        <dbReference type="EMBL" id="QYD71765.1"/>
    </source>
</evidence>
<name>A0ABX8UX21_9BURK</name>
<keyword evidence="9" id="KW-1185">Reference proteome</keyword>
<comment type="subcellular location">
    <subcellularLocation>
        <location evidence="1">Cytoplasm</location>
    </subcellularLocation>
</comment>
<dbReference type="SUPFAM" id="SSF46785">
    <property type="entry name" value="Winged helix' DNA-binding domain"/>
    <property type="match status" value="1"/>
</dbReference>
<evidence type="ECO:0000256" key="1">
    <source>
        <dbReference type="ARBA" id="ARBA00004496"/>
    </source>
</evidence>
<gene>
    <name evidence="8" type="ORF">KZJ38_32830</name>
</gene>
<dbReference type="SMART" id="SM00347">
    <property type="entry name" value="HTH_MARR"/>
    <property type="match status" value="1"/>
</dbReference>
<dbReference type="InterPro" id="IPR055166">
    <property type="entry name" value="Transc_reg_Sar_Rot_HTH"/>
</dbReference>
<keyword evidence="5" id="KW-0804">Transcription</keyword>
<evidence type="ECO:0000256" key="4">
    <source>
        <dbReference type="ARBA" id="ARBA00023125"/>
    </source>
</evidence>
<dbReference type="EMBL" id="CP080096">
    <property type="protein sequence ID" value="QYD71765.1"/>
    <property type="molecule type" value="Genomic_DNA"/>
</dbReference>
<keyword evidence="2" id="KW-0963">Cytoplasm</keyword>
<organism evidence="8 9">
    <name type="scientific">Paraburkholderia edwinii</name>
    <dbReference type="NCBI Taxonomy" id="2861782"/>
    <lineage>
        <taxon>Bacteria</taxon>
        <taxon>Pseudomonadati</taxon>
        <taxon>Pseudomonadota</taxon>
        <taxon>Betaproteobacteria</taxon>
        <taxon>Burkholderiales</taxon>
        <taxon>Burkholderiaceae</taxon>
        <taxon>Paraburkholderia</taxon>
    </lineage>
</organism>
<keyword evidence="4" id="KW-0238">DNA-binding</keyword>
<dbReference type="InterPro" id="IPR036390">
    <property type="entry name" value="WH_DNA-bd_sf"/>
</dbReference>
<dbReference type="Proteomes" id="UP000826462">
    <property type="component" value="Chromosome 2"/>
</dbReference>
<reference evidence="8 9" key="1">
    <citation type="submission" date="2021-07" db="EMBL/GenBank/DDBJ databases">
        <title>Paraburkholderia edwinii protects Aspergillus sp. from phenazines by acting as a toxin sponge.</title>
        <authorList>
            <person name="Dahlstrom K.M."/>
            <person name="Newman D.K."/>
        </authorList>
    </citation>
    <scope>NUCLEOTIDE SEQUENCE [LARGE SCALE GENOMIC DNA]</scope>
    <source>
        <strain evidence="8 9">Pe01</strain>
    </source>
</reference>
<feature type="compositionally biased region" description="Basic and acidic residues" evidence="6">
    <location>
        <begin position="24"/>
        <end position="53"/>
    </location>
</feature>
<keyword evidence="3" id="KW-0805">Transcription regulation</keyword>
<dbReference type="PROSITE" id="PS50995">
    <property type="entry name" value="HTH_MARR_2"/>
    <property type="match status" value="1"/>
</dbReference>
<protein>
    <submittedName>
        <fullName evidence="8">MarR family transcriptional regulator</fullName>
    </submittedName>
</protein>
<proteinExistence type="predicted"/>
<accession>A0ABX8UX21</accession>
<evidence type="ECO:0000259" key="7">
    <source>
        <dbReference type="PROSITE" id="PS50995"/>
    </source>
</evidence>
<evidence type="ECO:0000256" key="5">
    <source>
        <dbReference type="ARBA" id="ARBA00023163"/>
    </source>
</evidence>
<dbReference type="PANTHER" id="PTHR33164">
    <property type="entry name" value="TRANSCRIPTIONAL REGULATOR, MARR FAMILY"/>
    <property type="match status" value="1"/>
</dbReference>
<dbReference type="InterPro" id="IPR036388">
    <property type="entry name" value="WH-like_DNA-bd_sf"/>
</dbReference>
<dbReference type="PANTHER" id="PTHR33164:SF5">
    <property type="entry name" value="ORGANIC HYDROPEROXIDE RESISTANCE TRANSCRIPTIONAL REGULATOR"/>
    <property type="match status" value="1"/>
</dbReference>
<dbReference type="Pfam" id="PF22381">
    <property type="entry name" value="Staph_reg_Sar_Rot"/>
    <property type="match status" value="1"/>
</dbReference>
<feature type="domain" description="HTH marR-type" evidence="7">
    <location>
        <begin position="69"/>
        <end position="197"/>
    </location>
</feature>
<evidence type="ECO:0000256" key="6">
    <source>
        <dbReference type="SAM" id="MobiDB-lite"/>
    </source>
</evidence>
<dbReference type="Gene3D" id="1.10.10.10">
    <property type="entry name" value="Winged helix-like DNA-binding domain superfamily/Winged helix DNA-binding domain"/>
    <property type="match status" value="1"/>
</dbReference>
<evidence type="ECO:0000256" key="3">
    <source>
        <dbReference type="ARBA" id="ARBA00023015"/>
    </source>
</evidence>
<dbReference type="PRINTS" id="PR00598">
    <property type="entry name" value="HTHMARR"/>
</dbReference>
<evidence type="ECO:0000313" key="9">
    <source>
        <dbReference type="Proteomes" id="UP000826462"/>
    </source>
</evidence>
<evidence type="ECO:0000256" key="2">
    <source>
        <dbReference type="ARBA" id="ARBA00022490"/>
    </source>
</evidence>
<dbReference type="InterPro" id="IPR039422">
    <property type="entry name" value="MarR/SlyA-like"/>
</dbReference>
<feature type="region of interest" description="Disordered" evidence="6">
    <location>
        <begin position="1"/>
        <end position="62"/>
    </location>
</feature>